<dbReference type="AlphaFoldDB" id="A0A5Q6RK87"/>
<dbReference type="EMBL" id="VDFQ02000007">
    <property type="protein sequence ID" value="KAA1418421.1"/>
    <property type="molecule type" value="Genomic_DNA"/>
</dbReference>
<dbReference type="Proteomes" id="UP000307768">
    <property type="component" value="Unassembled WGS sequence"/>
</dbReference>
<feature type="domain" description="VanZ-like" evidence="2">
    <location>
        <begin position="46"/>
        <end position="148"/>
    </location>
</feature>
<keyword evidence="1" id="KW-0472">Membrane</keyword>
<sequence length="176" mass="18553">MLTVLPLAALVVWGLARRRRRAGSPTAAAWRTSLAEVGIVAGTLPWVWLTLLPASHGAAHGGVSEVPIRDLLGMPPYQIVGNLLVFAALGFLAPVRFAALASIPRILALAAAGSILIESAQYAMQLGRVSSVDDVLLNTAGAGLAAVASRRWWRVRPDCQPSCSNRDTMIPSGPRT</sequence>
<reference evidence="3 4" key="1">
    <citation type="submission" date="2019-09" db="EMBL/GenBank/DDBJ databases">
        <title>Mumia zhuanghuii sp. nov. isolated from the intestinal contents of plateau pika (Ochotona curzoniae) in the Qinghai-Tibet plateau of China.</title>
        <authorList>
            <person name="Tian Z."/>
        </authorList>
    </citation>
    <scope>NUCLEOTIDE SEQUENCE [LARGE SCALE GENOMIC DNA]</scope>
    <source>
        <strain evidence="4">350</strain>
    </source>
</reference>
<dbReference type="InterPro" id="IPR006976">
    <property type="entry name" value="VanZ-like"/>
</dbReference>
<dbReference type="OrthoDB" id="3627087at2"/>
<dbReference type="Pfam" id="PF04892">
    <property type="entry name" value="VanZ"/>
    <property type="match status" value="1"/>
</dbReference>
<accession>A0A5Q6RK87</accession>
<dbReference type="PANTHER" id="PTHR36834:SF1">
    <property type="entry name" value="INTEGRAL MEMBRANE PROTEIN"/>
    <property type="match status" value="1"/>
</dbReference>
<gene>
    <name evidence="3" type="ORF">FE697_020645</name>
</gene>
<feature type="transmembrane region" description="Helical" evidence="1">
    <location>
        <begin position="79"/>
        <end position="99"/>
    </location>
</feature>
<keyword evidence="1" id="KW-1133">Transmembrane helix</keyword>
<evidence type="ECO:0000313" key="3">
    <source>
        <dbReference type="EMBL" id="KAA1418421.1"/>
    </source>
</evidence>
<comment type="caution">
    <text evidence="3">The sequence shown here is derived from an EMBL/GenBank/DDBJ whole genome shotgun (WGS) entry which is preliminary data.</text>
</comment>
<evidence type="ECO:0000259" key="2">
    <source>
        <dbReference type="Pfam" id="PF04892"/>
    </source>
</evidence>
<proteinExistence type="predicted"/>
<evidence type="ECO:0000256" key="1">
    <source>
        <dbReference type="SAM" id="Phobius"/>
    </source>
</evidence>
<dbReference type="InterPro" id="IPR053150">
    <property type="entry name" value="Teicoplanin_resist-assoc"/>
</dbReference>
<protein>
    <submittedName>
        <fullName evidence="3">VanZ family protein</fullName>
    </submittedName>
</protein>
<dbReference type="PANTHER" id="PTHR36834">
    <property type="entry name" value="MEMBRANE PROTEIN-RELATED"/>
    <property type="match status" value="1"/>
</dbReference>
<organism evidence="3 4">
    <name type="scientific">Mumia zhuanghuii</name>
    <dbReference type="NCBI Taxonomy" id="2585211"/>
    <lineage>
        <taxon>Bacteria</taxon>
        <taxon>Bacillati</taxon>
        <taxon>Actinomycetota</taxon>
        <taxon>Actinomycetes</taxon>
        <taxon>Propionibacteriales</taxon>
        <taxon>Nocardioidaceae</taxon>
        <taxon>Mumia</taxon>
    </lineage>
</organism>
<evidence type="ECO:0000313" key="4">
    <source>
        <dbReference type="Proteomes" id="UP000307768"/>
    </source>
</evidence>
<keyword evidence="1" id="KW-0812">Transmembrane</keyword>
<name>A0A5Q6RK87_9ACTN</name>